<dbReference type="AlphaFoldDB" id="A0A1I3I6T7"/>
<reference evidence="2" key="1">
    <citation type="submission" date="2016-10" db="EMBL/GenBank/DDBJ databases">
        <authorList>
            <person name="Varghese N."/>
            <person name="Submissions S."/>
        </authorList>
    </citation>
    <scope>NUCLEOTIDE SEQUENCE [LARGE SCALE GENOMIC DNA]</scope>
    <source>
        <strain evidence="2">XBD1002</strain>
    </source>
</reference>
<evidence type="ECO:0000313" key="1">
    <source>
        <dbReference type="EMBL" id="SFI43646.1"/>
    </source>
</evidence>
<proteinExistence type="predicted"/>
<gene>
    <name evidence="1" type="ORF">SAMN04487775_101365</name>
</gene>
<dbReference type="EMBL" id="FORI01000001">
    <property type="protein sequence ID" value="SFI43646.1"/>
    <property type="molecule type" value="Genomic_DNA"/>
</dbReference>
<organism evidence="1 2">
    <name type="scientific">Treponema bryantii</name>
    <dbReference type="NCBI Taxonomy" id="163"/>
    <lineage>
        <taxon>Bacteria</taxon>
        <taxon>Pseudomonadati</taxon>
        <taxon>Spirochaetota</taxon>
        <taxon>Spirochaetia</taxon>
        <taxon>Spirochaetales</taxon>
        <taxon>Treponemataceae</taxon>
        <taxon>Treponema</taxon>
    </lineage>
</organism>
<name>A0A1I3I6T7_9SPIR</name>
<keyword evidence="2" id="KW-1185">Reference proteome</keyword>
<evidence type="ECO:0000313" key="2">
    <source>
        <dbReference type="Proteomes" id="UP000182737"/>
    </source>
</evidence>
<accession>A0A1I3I6T7</accession>
<dbReference type="Proteomes" id="UP000182737">
    <property type="component" value="Unassembled WGS sequence"/>
</dbReference>
<sequence length="68" mass="7723">MLSAKYNYKMDIAVKKEEAFKDGQEQKAIEAALILIKEFNIKPELAAEKMNAPLEKVLELQKNITAEV</sequence>
<protein>
    <submittedName>
        <fullName evidence="1">Uncharacterized protein</fullName>
    </submittedName>
</protein>